<dbReference type="PROSITE" id="PS51832">
    <property type="entry name" value="HD_GYP"/>
    <property type="match status" value="1"/>
</dbReference>
<protein>
    <submittedName>
        <fullName evidence="3">Phosphodiesterase</fullName>
    </submittedName>
</protein>
<accession>A0A0F3IGM2</accession>
<dbReference type="InterPro" id="IPR006675">
    <property type="entry name" value="HDIG_dom"/>
</dbReference>
<evidence type="ECO:0000313" key="3">
    <source>
        <dbReference type="EMBL" id="KJV05852.1"/>
    </source>
</evidence>
<dbReference type="PROSITE" id="PS51831">
    <property type="entry name" value="HD"/>
    <property type="match status" value="1"/>
</dbReference>
<dbReference type="InterPro" id="IPR003607">
    <property type="entry name" value="HD/PDEase_dom"/>
</dbReference>
<feature type="domain" description="HD" evidence="1">
    <location>
        <begin position="240"/>
        <end position="362"/>
    </location>
</feature>
<sequence length="431" mass="49271">MQPKQNELIVDLRQMILAIETAISLVGMNDTNHGKRVGYIACQIGKQLGFSDADIQYAFELGMLHDCGVSTNQMHANLVNYFDWNDAHIHCEIGYRILKNFEPLAKFAVPILYHHTPYPNLANHQLSIYDARMANLIFLSDRVDILSATHYKTDILLARNNILQTIIGQYNNTYFDPELVKTFEVVQRSEAFWIGLEDRHIVRYVWDMGLISNNQPLNLQQLKQLSLILSYIVDQKSPFTAQHSLRVANLASYLAHNYGFLENQCKKIEIAGLLHDLGKLHTPDPILEKPGPLDEVERSIMNQHSYETYEILRHIHGLEEIASWAAFHHECLNGGGYPFHPQERDLSTEARIIAVADVFQALVQDRPYRQGMALEQVLRVLDDQVRIGKLDKSIVDMAKQRADQCFAVAKGLDTSFDLNQQYQNLLTTNDS</sequence>
<evidence type="ECO:0000259" key="2">
    <source>
        <dbReference type="PROSITE" id="PS51832"/>
    </source>
</evidence>
<reference evidence="4" key="1">
    <citation type="submission" date="2015-03" db="EMBL/GenBank/DDBJ databases">
        <title>Draft genome sequence of a novel methanotroph (Sn10-6) isolated from flooded ricefield rhizosphere in India.</title>
        <authorList>
            <person name="Pandit P.S."/>
            <person name="Pore S.D."/>
            <person name="Arora P."/>
            <person name="Kapse N.G."/>
            <person name="Dhakephalkar P.K."/>
            <person name="Rahalkar M.C."/>
        </authorList>
    </citation>
    <scope>NUCLEOTIDE SEQUENCE [LARGE SCALE GENOMIC DNA]</scope>
    <source>
        <strain evidence="4">Sn10-6</strain>
    </source>
</reference>
<dbReference type="Proteomes" id="UP000033684">
    <property type="component" value="Unassembled WGS sequence"/>
</dbReference>
<dbReference type="PATRIC" id="fig|1632867.3.peg.1636"/>
<dbReference type="InterPro" id="IPR006674">
    <property type="entry name" value="HD_domain"/>
</dbReference>
<comment type="caution">
    <text evidence="3">The sequence shown here is derived from an EMBL/GenBank/DDBJ whole genome shotgun (WGS) entry which is preliminary data.</text>
</comment>
<dbReference type="InterPro" id="IPR037522">
    <property type="entry name" value="HD_GYP_dom"/>
</dbReference>
<organism evidence="3 4">
    <name type="scientific">Methylocucumis oryzae</name>
    <dbReference type="NCBI Taxonomy" id="1632867"/>
    <lineage>
        <taxon>Bacteria</taxon>
        <taxon>Pseudomonadati</taxon>
        <taxon>Pseudomonadota</taxon>
        <taxon>Gammaproteobacteria</taxon>
        <taxon>Methylococcales</taxon>
        <taxon>Methylococcaceae</taxon>
        <taxon>Methylocucumis</taxon>
    </lineage>
</organism>
<dbReference type="CDD" id="cd00077">
    <property type="entry name" value="HDc"/>
    <property type="match status" value="2"/>
</dbReference>
<reference evidence="3 4" key="2">
    <citation type="journal article" date="2016" name="Microb. Ecol.">
        <title>Genome Characteristics of a Novel Type I Methanotroph (Sn10-6) Isolated from a Flooded Indian Rice Field.</title>
        <authorList>
            <person name="Rahalkar M.C."/>
            <person name="Pandit P.S."/>
            <person name="Dhakephalkar P.K."/>
            <person name="Pore S."/>
            <person name="Arora P."/>
            <person name="Kapse N."/>
        </authorList>
    </citation>
    <scope>NUCLEOTIDE SEQUENCE [LARGE SCALE GENOMIC DNA]</scope>
    <source>
        <strain evidence="3 4">Sn10-6</strain>
    </source>
</reference>
<dbReference type="Pfam" id="PF01966">
    <property type="entry name" value="HD"/>
    <property type="match status" value="1"/>
</dbReference>
<evidence type="ECO:0000313" key="4">
    <source>
        <dbReference type="Proteomes" id="UP000033684"/>
    </source>
</evidence>
<dbReference type="AlphaFoldDB" id="A0A0F3IGM2"/>
<dbReference type="Gene3D" id="1.10.3210.10">
    <property type="entry name" value="Hypothetical protein af1432"/>
    <property type="match status" value="2"/>
</dbReference>
<evidence type="ECO:0000259" key="1">
    <source>
        <dbReference type="PROSITE" id="PS51831"/>
    </source>
</evidence>
<dbReference type="EMBL" id="LAJX01000164">
    <property type="protein sequence ID" value="KJV05852.1"/>
    <property type="molecule type" value="Genomic_DNA"/>
</dbReference>
<dbReference type="SUPFAM" id="SSF109604">
    <property type="entry name" value="HD-domain/PDEase-like"/>
    <property type="match status" value="2"/>
</dbReference>
<name>A0A0F3IGM2_9GAMM</name>
<feature type="domain" description="HD-GYP" evidence="2">
    <location>
        <begin position="218"/>
        <end position="414"/>
    </location>
</feature>
<gene>
    <name evidence="3" type="ORF">VZ94_15155</name>
</gene>
<dbReference type="PANTHER" id="PTHR43155">
    <property type="entry name" value="CYCLIC DI-GMP PHOSPHODIESTERASE PA4108-RELATED"/>
    <property type="match status" value="1"/>
</dbReference>
<dbReference type="SMART" id="SM00471">
    <property type="entry name" value="HDc"/>
    <property type="match status" value="2"/>
</dbReference>
<dbReference type="NCBIfam" id="TIGR00277">
    <property type="entry name" value="HDIG"/>
    <property type="match status" value="1"/>
</dbReference>
<dbReference type="GO" id="GO:0008081">
    <property type="term" value="F:phosphoric diester hydrolase activity"/>
    <property type="evidence" value="ECO:0007669"/>
    <property type="project" value="UniProtKB-ARBA"/>
</dbReference>
<dbReference type="PANTHER" id="PTHR43155:SF1">
    <property type="entry name" value="3'3'-CGAMP-SPECIFIC PHOSPHODIESTERASE 1"/>
    <property type="match status" value="1"/>
</dbReference>
<proteinExistence type="predicted"/>
<keyword evidence="4" id="KW-1185">Reference proteome</keyword>
<dbReference type="RefSeq" id="WP_045779871.1">
    <property type="nucleotide sequence ID" value="NZ_LAJX01000164.1"/>
</dbReference>
<dbReference type="Pfam" id="PF13487">
    <property type="entry name" value="HD_5"/>
    <property type="match status" value="1"/>
</dbReference>
<dbReference type="OrthoDB" id="9764808at2"/>